<protein>
    <recommendedName>
        <fullName evidence="4">DUF456 domain-containing protein</fullName>
    </recommendedName>
</protein>
<feature type="transmembrane region" description="Helical" evidence="1">
    <location>
        <begin position="35"/>
        <end position="59"/>
    </location>
</feature>
<keyword evidence="1" id="KW-0472">Membrane</keyword>
<evidence type="ECO:0008006" key="4">
    <source>
        <dbReference type="Google" id="ProtNLM"/>
    </source>
</evidence>
<dbReference type="InterPro" id="IPR007403">
    <property type="entry name" value="DUF456"/>
</dbReference>
<dbReference type="EMBL" id="CP001802">
    <property type="protein sequence ID" value="ACY23211.1"/>
    <property type="molecule type" value="Genomic_DNA"/>
</dbReference>
<dbReference type="RefSeq" id="WP_012835714.1">
    <property type="nucleotide sequence ID" value="NC_013441.1"/>
</dbReference>
<organism evidence="2 3">
    <name type="scientific">Gordonia bronchialis (strain ATCC 25592 / DSM 43247 / BCRC 13721 / JCM 3198 / KCTC 3076 / NBRC 16047 / NCTC 10667)</name>
    <name type="common">Rhodococcus bronchialis</name>
    <dbReference type="NCBI Taxonomy" id="526226"/>
    <lineage>
        <taxon>Bacteria</taxon>
        <taxon>Bacillati</taxon>
        <taxon>Actinomycetota</taxon>
        <taxon>Actinomycetes</taxon>
        <taxon>Mycobacteriales</taxon>
        <taxon>Gordoniaceae</taxon>
        <taxon>Gordonia</taxon>
    </lineage>
</organism>
<feature type="transmembrane region" description="Helical" evidence="1">
    <location>
        <begin position="129"/>
        <end position="152"/>
    </location>
</feature>
<dbReference type="OrthoDB" id="3577600at2"/>
<accession>D0L4I6</accession>
<reference evidence="2 3" key="2">
    <citation type="journal article" date="2010" name="Stand. Genomic Sci.">
        <title>Complete genome sequence of Gordonia bronchialis type strain (3410).</title>
        <authorList>
            <person name="Ivanova N."/>
            <person name="Sikorski J."/>
            <person name="Jando M."/>
            <person name="Lapidus A."/>
            <person name="Nolan M."/>
            <person name="Lucas S."/>
            <person name="Del Rio T.G."/>
            <person name="Tice H."/>
            <person name="Copeland A."/>
            <person name="Cheng J.F."/>
            <person name="Chen F."/>
            <person name="Bruce D."/>
            <person name="Goodwin L."/>
            <person name="Pitluck S."/>
            <person name="Mavromatis K."/>
            <person name="Ovchinnikova G."/>
            <person name="Pati A."/>
            <person name="Chen A."/>
            <person name="Palaniappan K."/>
            <person name="Land M."/>
            <person name="Hauser L."/>
            <person name="Chang Y.J."/>
            <person name="Jeffries C.D."/>
            <person name="Chain P."/>
            <person name="Saunders E."/>
            <person name="Han C."/>
            <person name="Detter J.C."/>
            <person name="Brettin T."/>
            <person name="Rohde M."/>
            <person name="Goker M."/>
            <person name="Bristow J."/>
            <person name="Eisen J.A."/>
            <person name="Markowitz V."/>
            <person name="Hugenholtz P."/>
            <person name="Klenk H.P."/>
            <person name="Kyrpides N.C."/>
        </authorList>
    </citation>
    <scope>NUCLEOTIDE SEQUENCE [LARGE SCALE GENOMIC DNA]</scope>
    <source>
        <strain evidence="3">ATCC 25592 / DSM 43247 / BCRC 13721 / JCM 3198 / KCTC 3076 / NBRC 16047 / NCTC 10667</strain>
    </source>
</reference>
<name>D0L4I6_GORB4</name>
<evidence type="ECO:0000313" key="2">
    <source>
        <dbReference type="EMBL" id="ACY23211.1"/>
    </source>
</evidence>
<feature type="transmembrane region" description="Helical" evidence="1">
    <location>
        <begin position="80"/>
        <end position="109"/>
    </location>
</feature>
<dbReference type="HOGENOM" id="CLU_109297_3_1_11"/>
<proteinExistence type="predicted"/>
<sequence length="159" mass="16160">MPLYGELLVAAAILIGLLGIVIPILPGTLLVGGAILVWAVIVGGWAWAVFAVAAVVLAIGEVVKYFLAGRTLRSGGIPNITIIVGGLVGIVGFFVVPVIGLFLGFIVGAAATELVRTRDGRAAWRGTVAAIKAAAITMGIELLAALIATGIWTSGAFAW</sequence>
<evidence type="ECO:0000256" key="1">
    <source>
        <dbReference type="SAM" id="Phobius"/>
    </source>
</evidence>
<keyword evidence="1" id="KW-0812">Transmembrane</keyword>
<dbReference type="Proteomes" id="UP000001219">
    <property type="component" value="Chromosome"/>
</dbReference>
<keyword evidence="1" id="KW-1133">Transmembrane helix</keyword>
<dbReference type="Pfam" id="PF04306">
    <property type="entry name" value="DUF456"/>
    <property type="match status" value="1"/>
</dbReference>
<feature type="transmembrane region" description="Helical" evidence="1">
    <location>
        <begin position="7"/>
        <end position="29"/>
    </location>
</feature>
<reference evidence="3" key="1">
    <citation type="submission" date="2009-10" db="EMBL/GenBank/DDBJ databases">
        <title>The complete chromosome of Gordonia bronchialis DSM 43247.</title>
        <authorList>
            <consortium name="US DOE Joint Genome Institute (JGI-PGF)"/>
            <person name="Lucas S."/>
            <person name="Copeland A."/>
            <person name="Lapidus A."/>
            <person name="Glavina del Rio T."/>
            <person name="Dalin E."/>
            <person name="Tice H."/>
            <person name="Bruce D."/>
            <person name="Goodwin L."/>
            <person name="Pitluck S."/>
            <person name="Kyrpides N."/>
            <person name="Mavromatis K."/>
            <person name="Ivanova N."/>
            <person name="Ovchinnikova G."/>
            <person name="Saunders E."/>
            <person name="Brettin T."/>
            <person name="Detter J.C."/>
            <person name="Han C."/>
            <person name="Larimer F."/>
            <person name="Land M."/>
            <person name="Hauser L."/>
            <person name="Markowitz V."/>
            <person name="Cheng J.-F."/>
            <person name="Hugenholtz P."/>
            <person name="Woyke T."/>
            <person name="Wu D."/>
            <person name="Jando M."/>
            <person name="Schneider S."/>
            <person name="Goeker M."/>
            <person name="Klenk H.-P."/>
            <person name="Eisen J.A."/>
        </authorList>
    </citation>
    <scope>NUCLEOTIDE SEQUENCE [LARGE SCALE GENOMIC DNA]</scope>
    <source>
        <strain evidence="3">ATCC 25592 / DSM 43247 / BCRC 13721 / JCM 3198 / KCTC 3076 / NBRC 16047 / NCTC 10667</strain>
    </source>
</reference>
<dbReference type="KEGG" id="gbr:Gbro_4044"/>
<evidence type="ECO:0000313" key="3">
    <source>
        <dbReference type="Proteomes" id="UP000001219"/>
    </source>
</evidence>
<dbReference type="eggNOG" id="COG2839">
    <property type="taxonomic scope" value="Bacteria"/>
</dbReference>
<dbReference type="STRING" id="526226.Gbro_4044"/>
<dbReference type="AlphaFoldDB" id="D0L4I6"/>
<keyword evidence="3" id="KW-1185">Reference proteome</keyword>
<gene>
    <name evidence="2" type="ordered locus">Gbro_4044</name>
</gene>